<accession>A0A811JUJ9</accession>
<dbReference type="SMART" id="SM00355">
    <property type="entry name" value="ZnF_C2H2"/>
    <property type="match status" value="3"/>
</dbReference>
<keyword evidence="1" id="KW-0175">Coiled coil</keyword>
<dbReference type="PANTHER" id="PTHR45762:SF3">
    <property type="entry name" value="ZINC-FINGER PROTEIN AT 72D, ISOFORM B"/>
    <property type="match status" value="1"/>
</dbReference>
<dbReference type="FunFam" id="1.10.1410.40:FF:000001">
    <property type="entry name" value="interleukin enhancer-binding factor 3 isoform X1"/>
    <property type="match status" value="1"/>
</dbReference>
<evidence type="ECO:0000256" key="1">
    <source>
        <dbReference type="SAM" id="Coils"/>
    </source>
</evidence>
<dbReference type="Gene3D" id="3.30.460.10">
    <property type="entry name" value="Beta Polymerase, domain 2"/>
    <property type="match status" value="1"/>
</dbReference>
<comment type="caution">
    <text evidence="4">The sequence shown here is derived from an EMBL/GenBank/DDBJ whole genome shotgun (WGS) entry which is preliminary data.</text>
</comment>
<evidence type="ECO:0000313" key="4">
    <source>
        <dbReference type="EMBL" id="CAD5206945.1"/>
    </source>
</evidence>
<dbReference type="Gene3D" id="3.30.160.60">
    <property type="entry name" value="Classic Zinc Finger"/>
    <property type="match status" value="2"/>
</dbReference>
<sequence length="742" mass="82084">MYGYDQQRQGTQKVNYNNYASPAAAAGQASALMTYNNYIQSLGQNSAAAGYGGMETYGTTNPAAAAAGYGQAMDTYGNAGNYTRTYATASSNNIPLGGGNGYSTYTTQPAVRTGRTNSTFGVMNAGVNKRVVGRAAWTKKPKVPKPPVDLRQYFCETCNVSCGGPQAYQDHLAGKSHKRKEEALKKGDVGLPKNKKSYKCEVCNVTCSSKEAFDTHIAGAKHNKAVNTLKKMGKPIPESVINVIMPHGEPTQHLPVNKKVVGVTSTAFVGGKDLTTTKNGEEEEDTLDESEEVQVPPVGEEFLDEVKGGKVTSYFCKLCECTCGDPSARNLHVRGRRHRLQYKMKVDASIQVDLKGGSKIRGVKNIHAALRNNRINKVATCNLYGGQAPSALPDTTMYDAYDEQHVRARLEQIKPDHDKIKNCERLIEVVEKTLKKISDKLKEENGETGDDRLLRGVIRVGYLGEHLLLKTDKIIHTVLLCRDIPSISLLQKLVDIFVENVDDESEKDKVKVELSVSESAFTVSLEDVDLKCVVTLTSVNLRKPKTEKKEGEEAKEEPAVELPKDPLPKAPCLKALADLRHTKFFQQKCIEVQSLVEVVLLLRDVGNRIDTWSVFSLYVLELLVYKTIVSHPMPLRVSDAFRRFFEVMSTGQYLSIRSTLEDPCEKEAQNPLADLTKQQRENIICSAQHGLRLIAYDQIHTILGMERVEPQSRKRSAEDEDKESGVESKKEKVDAGMEEAQN</sequence>
<dbReference type="SMART" id="SM00572">
    <property type="entry name" value="DZF"/>
    <property type="match status" value="1"/>
</dbReference>
<dbReference type="InterPro" id="IPR006561">
    <property type="entry name" value="DZF_dom"/>
</dbReference>
<dbReference type="AlphaFoldDB" id="A0A811JUJ9"/>
<dbReference type="EMBL" id="CAJFDH010000001">
    <property type="protein sequence ID" value="CAD5206945.1"/>
    <property type="molecule type" value="Genomic_DNA"/>
</dbReference>
<organism evidence="4 5">
    <name type="scientific">Bursaphelenchus okinawaensis</name>
    <dbReference type="NCBI Taxonomy" id="465554"/>
    <lineage>
        <taxon>Eukaryota</taxon>
        <taxon>Metazoa</taxon>
        <taxon>Ecdysozoa</taxon>
        <taxon>Nematoda</taxon>
        <taxon>Chromadorea</taxon>
        <taxon>Rhabditida</taxon>
        <taxon>Tylenchina</taxon>
        <taxon>Tylenchomorpha</taxon>
        <taxon>Aphelenchoidea</taxon>
        <taxon>Aphelenchoididae</taxon>
        <taxon>Bursaphelenchus</taxon>
    </lineage>
</organism>
<protein>
    <recommendedName>
        <fullName evidence="3">DZF domain-containing protein</fullName>
    </recommendedName>
</protein>
<reference evidence="4" key="1">
    <citation type="submission" date="2020-09" db="EMBL/GenBank/DDBJ databases">
        <authorList>
            <person name="Kikuchi T."/>
        </authorList>
    </citation>
    <scope>NUCLEOTIDE SEQUENCE</scope>
    <source>
        <strain evidence="4">SH1</strain>
    </source>
</reference>
<feature type="coiled-coil region" evidence="1">
    <location>
        <begin position="420"/>
        <end position="447"/>
    </location>
</feature>
<dbReference type="InterPro" id="IPR049402">
    <property type="entry name" value="DZF_dom_C"/>
</dbReference>
<dbReference type="Proteomes" id="UP000783686">
    <property type="component" value="Unassembled WGS sequence"/>
</dbReference>
<dbReference type="InterPro" id="IPR036236">
    <property type="entry name" value="Znf_C2H2_sf"/>
</dbReference>
<feature type="compositionally biased region" description="Basic and acidic residues" evidence="2">
    <location>
        <begin position="707"/>
        <end position="735"/>
    </location>
</feature>
<dbReference type="Gene3D" id="1.10.1410.40">
    <property type="match status" value="1"/>
</dbReference>
<dbReference type="OrthoDB" id="8898434at2759"/>
<dbReference type="GO" id="GO:0003727">
    <property type="term" value="F:single-stranded RNA binding"/>
    <property type="evidence" value="ECO:0007669"/>
    <property type="project" value="TreeGrafter"/>
</dbReference>
<evidence type="ECO:0000313" key="5">
    <source>
        <dbReference type="Proteomes" id="UP000614601"/>
    </source>
</evidence>
<dbReference type="Proteomes" id="UP000614601">
    <property type="component" value="Unassembled WGS sequence"/>
</dbReference>
<dbReference type="GO" id="GO:0008270">
    <property type="term" value="F:zinc ion binding"/>
    <property type="evidence" value="ECO:0007669"/>
    <property type="project" value="InterPro"/>
</dbReference>
<dbReference type="Pfam" id="PF20965">
    <property type="entry name" value="DZF_C"/>
    <property type="match status" value="1"/>
</dbReference>
<dbReference type="GO" id="GO:0071011">
    <property type="term" value="C:precatalytic spliceosome"/>
    <property type="evidence" value="ECO:0007669"/>
    <property type="project" value="TreeGrafter"/>
</dbReference>
<name>A0A811JUJ9_9BILA</name>
<dbReference type="Pfam" id="PF07528">
    <property type="entry name" value="DZF_N"/>
    <property type="match status" value="1"/>
</dbReference>
<dbReference type="InterPro" id="IPR003604">
    <property type="entry name" value="Matrin/U1-like-C_Znf_C2H2"/>
</dbReference>
<keyword evidence="5" id="KW-1185">Reference proteome</keyword>
<dbReference type="PROSITE" id="PS51703">
    <property type="entry name" value="DZF"/>
    <property type="match status" value="1"/>
</dbReference>
<dbReference type="InterPro" id="IPR013087">
    <property type="entry name" value="Znf_C2H2_type"/>
</dbReference>
<feature type="region of interest" description="Disordered" evidence="2">
    <location>
        <begin position="707"/>
        <end position="742"/>
    </location>
</feature>
<dbReference type="EMBL" id="CAJFCW020000001">
    <property type="protein sequence ID" value="CAG9083755.1"/>
    <property type="molecule type" value="Genomic_DNA"/>
</dbReference>
<dbReference type="PANTHER" id="PTHR45762">
    <property type="entry name" value="ZINC FINGER RNA-BINDING PROTEIN"/>
    <property type="match status" value="1"/>
</dbReference>
<dbReference type="GO" id="GO:0003725">
    <property type="term" value="F:double-stranded RNA binding"/>
    <property type="evidence" value="ECO:0007669"/>
    <property type="project" value="TreeGrafter"/>
</dbReference>
<feature type="domain" description="DZF" evidence="3">
    <location>
        <begin position="374"/>
        <end position="741"/>
    </location>
</feature>
<dbReference type="InterPro" id="IPR049401">
    <property type="entry name" value="DZF_dom_N"/>
</dbReference>
<evidence type="ECO:0000259" key="3">
    <source>
        <dbReference type="PROSITE" id="PS51703"/>
    </source>
</evidence>
<gene>
    <name evidence="4" type="ORF">BOKJ2_LOCUS1629</name>
</gene>
<dbReference type="InterPro" id="IPR043519">
    <property type="entry name" value="NT_sf"/>
</dbReference>
<dbReference type="Pfam" id="PF12874">
    <property type="entry name" value="zf-met"/>
    <property type="match status" value="3"/>
</dbReference>
<dbReference type="SMART" id="SM00451">
    <property type="entry name" value="ZnF_U1"/>
    <property type="match status" value="3"/>
</dbReference>
<dbReference type="SUPFAM" id="SSF57667">
    <property type="entry name" value="beta-beta-alpha zinc fingers"/>
    <property type="match status" value="3"/>
</dbReference>
<dbReference type="PROSITE" id="PS00028">
    <property type="entry name" value="ZINC_FINGER_C2H2_1"/>
    <property type="match status" value="1"/>
</dbReference>
<proteinExistence type="predicted"/>
<evidence type="ECO:0000256" key="2">
    <source>
        <dbReference type="SAM" id="MobiDB-lite"/>
    </source>
</evidence>